<dbReference type="STRING" id="1460663.A0A177C1W0"/>
<dbReference type="OrthoDB" id="1470350at2759"/>
<dbReference type="GO" id="GO:0004497">
    <property type="term" value="F:monooxygenase activity"/>
    <property type="evidence" value="ECO:0007669"/>
    <property type="project" value="InterPro"/>
</dbReference>
<gene>
    <name evidence="1" type="ORF">CC84DRAFT_1262791</name>
</gene>
<organism evidence="1 2">
    <name type="scientific">Paraphaeosphaeria sporulosa</name>
    <dbReference type="NCBI Taxonomy" id="1460663"/>
    <lineage>
        <taxon>Eukaryota</taxon>
        <taxon>Fungi</taxon>
        <taxon>Dikarya</taxon>
        <taxon>Ascomycota</taxon>
        <taxon>Pezizomycotina</taxon>
        <taxon>Dothideomycetes</taxon>
        <taxon>Pleosporomycetidae</taxon>
        <taxon>Pleosporales</taxon>
        <taxon>Massarineae</taxon>
        <taxon>Didymosphaeriaceae</taxon>
        <taxon>Paraphaeosphaeria</taxon>
    </lineage>
</organism>
<keyword evidence="2" id="KW-1185">Reference proteome</keyword>
<dbReference type="InterPro" id="IPR036396">
    <property type="entry name" value="Cyt_P450_sf"/>
</dbReference>
<evidence type="ECO:0000313" key="1">
    <source>
        <dbReference type="EMBL" id="OAG01774.1"/>
    </source>
</evidence>
<dbReference type="GeneID" id="28768662"/>
<dbReference type="AlphaFoldDB" id="A0A177C1W0"/>
<protein>
    <submittedName>
        <fullName evidence="1">Uncharacterized protein</fullName>
    </submittedName>
</protein>
<evidence type="ECO:0000313" key="2">
    <source>
        <dbReference type="Proteomes" id="UP000077069"/>
    </source>
</evidence>
<dbReference type="SUPFAM" id="SSF48264">
    <property type="entry name" value="Cytochrome P450"/>
    <property type="match status" value="1"/>
</dbReference>
<dbReference type="Gene3D" id="1.10.630.10">
    <property type="entry name" value="Cytochrome P450"/>
    <property type="match status" value="1"/>
</dbReference>
<sequence length="210" mass="23988">MQAYHSQCRYLHAEYRDTSTWLVSHSSNVHDLAGRKTYVRIAPHEFGIANIQVYRTIHRIGSDFNESPWYQKQVPPQYTDETCGVLGIFNNKTTCRRRRLFEAGGTRNIVAEWKPQVTELADLTVQRIKADLEAGQGDVMKWWMFLASDVTGGFAFGGPFRNLKNGTKSGLVQDIKAAMPIIGVHTELPWLKPRSRQYSYLGRDYVECAT</sequence>
<dbReference type="GO" id="GO:0016705">
    <property type="term" value="F:oxidoreductase activity, acting on paired donors, with incorporation or reduction of molecular oxygen"/>
    <property type="evidence" value="ECO:0007669"/>
    <property type="project" value="InterPro"/>
</dbReference>
<reference evidence="1 2" key="1">
    <citation type="submission" date="2016-05" db="EMBL/GenBank/DDBJ databases">
        <title>Comparative analysis of secretome profiles of manganese(II)-oxidizing ascomycete fungi.</title>
        <authorList>
            <consortium name="DOE Joint Genome Institute"/>
            <person name="Zeiner C.A."/>
            <person name="Purvine S.O."/>
            <person name="Zink E.M."/>
            <person name="Wu S."/>
            <person name="Pasa-Tolic L."/>
            <person name="Chaput D.L."/>
            <person name="Haridas S."/>
            <person name="Grigoriev I.V."/>
            <person name="Santelli C.M."/>
            <person name="Hansel C.M."/>
        </authorList>
    </citation>
    <scope>NUCLEOTIDE SEQUENCE [LARGE SCALE GENOMIC DNA]</scope>
    <source>
        <strain evidence="1 2">AP3s5-JAC2a</strain>
    </source>
</reference>
<dbReference type="Proteomes" id="UP000077069">
    <property type="component" value="Unassembled WGS sequence"/>
</dbReference>
<dbReference type="InParanoid" id="A0A177C1W0"/>
<accession>A0A177C1W0</accession>
<proteinExistence type="predicted"/>
<dbReference type="GO" id="GO:0005506">
    <property type="term" value="F:iron ion binding"/>
    <property type="evidence" value="ECO:0007669"/>
    <property type="project" value="InterPro"/>
</dbReference>
<dbReference type="EMBL" id="KV441557">
    <property type="protein sequence ID" value="OAG01774.1"/>
    <property type="molecule type" value="Genomic_DNA"/>
</dbReference>
<dbReference type="RefSeq" id="XP_018032139.1">
    <property type="nucleotide sequence ID" value="XM_018185176.1"/>
</dbReference>
<name>A0A177C1W0_9PLEO</name>
<dbReference type="GO" id="GO:0020037">
    <property type="term" value="F:heme binding"/>
    <property type="evidence" value="ECO:0007669"/>
    <property type="project" value="InterPro"/>
</dbReference>